<evidence type="ECO:0000313" key="1">
    <source>
        <dbReference type="EMBL" id="KAH3785856.1"/>
    </source>
</evidence>
<evidence type="ECO:0000313" key="2">
    <source>
        <dbReference type="Proteomes" id="UP000828390"/>
    </source>
</evidence>
<sequence length="173" mass="19943">MRSESFNWEEELKGGEECGGWLSRYGIVPTDDHVRREEGRDSELHAVQNGIRECCCWDKQLKIPTRHSDQPILVKDNLYNTQPVRSEASMCRNKKIVNAGMKRLVPQCERTFEVPLSDLVSRAPKVNHVPLIVNNTCFLQNRHKYLHVAHVAKITLEGLVTSVPLERVFRLRV</sequence>
<organism evidence="1 2">
    <name type="scientific">Dreissena polymorpha</name>
    <name type="common">Zebra mussel</name>
    <name type="synonym">Mytilus polymorpha</name>
    <dbReference type="NCBI Taxonomy" id="45954"/>
    <lineage>
        <taxon>Eukaryota</taxon>
        <taxon>Metazoa</taxon>
        <taxon>Spiralia</taxon>
        <taxon>Lophotrochozoa</taxon>
        <taxon>Mollusca</taxon>
        <taxon>Bivalvia</taxon>
        <taxon>Autobranchia</taxon>
        <taxon>Heteroconchia</taxon>
        <taxon>Euheterodonta</taxon>
        <taxon>Imparidentia</taxon>
        <taxon>Neoheterodontei</taxon>
        <taxon>Myida</taxon>
        <taxon>Dreissenoidea</taxon>
        <taxon>Dreissenidae</taxon>
        <taxon>Dreissena</taxon>
    </lineage>
</organism>
<comment type="caution">
    <text evidence="1">The sequence shown here is derived from an EMBL/GenBank/DDBJ whole genome shotgun (WGS) entry which is preliminary data.</text>
</comment>
<reference evidence="1" key="1">
    <citation type="journal article" date="2019" name="bioRxiv">
        <title>The Genome of the Zebra Mussel, Dreissena polymorpha: A Resource for Invasive Species Research.</title>
        <authorList>
            <person name="McCartney M.A."/>
            <person name="Auch B."/>
            <person name="Kono T."/>
            <person name="Mallez S."/>
            <person name="Zhang Y."/>
            <person name="Obille A."/>
            <person name="Becker A."/>
            <person name="Abrahante J.E."/>
            <person name="Garbe J."/>
            <person name="Badalamenti J.P."/>
            <person name="Herman A."/>
            <person name="Mangelson H."/>
            <person name="Liachko I."/>
            <person name="Sullivan S."/>
            <person name="Sone E.D."/>
            <person name="Koren S."/>
            <person name="Silverstein K.A.T."/>
            <person name="Beckman K.B."/>
            <person name="Gohl D.M."/>
        </authorList>
    </citation>
    <scope>NUCLEOTIDE SEQUENCE</scope>
    <source>
        <strain evidence="1">Duluth1</strain>
        <tissue evidence="1">Whole animal</tissue>
    </source>
</reference>
<proteinExistence type="predicted"/>
<dbReference type="EMBL" id="JAIWYP010000008">
    <property type="protein sequence ID" value="KAH3785856.1"/>
    <property type="molecule type" value="Genomic_DNA"/>
</dbReference>
<protein>
    <submittedName>
        <fullName evidence="1">Uncharacterized protein</fullName>
    </submittedName>
</protein>
<dbReference type="Proteomes" id="UP000828390">
    <property type="component" value="Unassembled WGS sequence"/>
</dbReference>
<reference evidence="1" key="2">
    <citation type="submission" date="2020-11" db="EMBL/GenBank/DDBJ databases">
        <authorList>
            <person name="McCartney M.A."/>
            <person name="Auch B."/>
            <person name="Kono T."/>
            <person name="Mallez S."/>
            <person name="Becker A."/>
            <person name="Gohl D.M."/>
            <person name="Silverstein K.A.T."/>
            <person name="Koren S."/>
            <person name="Bechman K.B."/>
            <person name="Herman A."/>
            <person name="Abrahante J.E."/>
            <person name="Garbe J."/>
        </authorList>
    </citation>
    <scope>NUCLEOTIDE SEQUENCE</scope>
    <source>
        <strain evidence="1">Duluth1</strain>
        <tissue evidence="1">Whole animal</tissue>
    </source>
</reference>
<dbReference type="AlphaFoldDB" id="A0A9D4IRT9"/>
<name>A0A9D4IRT9_DREPO</name>
<accession>A0A9D4IRT9</accession>
<gene>
    <name evidence="1" type="ORF">DPMN_163951</name>
</gene>
<keyword evidence="2" id="KW-1185">Reference proteome</keyword>